<dbReference type="Proteomes" id="UP000276991">
    <property type="component" value="Unassembled WGS sequence"/>
</dbReference>
<dbReference type="GO" id="GO:0016279">
    <property type="term" value="F:protein-lysine N-methyltransferase activity"/>
    <property type="evidence" value="ECO:0007669"/>
    <property type="project" value="TreeGrafter"/>
</dbReference>
<dbReference type="EMBL" id="UPTC01000688">
    <property type="protein sequence ID" value="VBB29759.1"/>
    <property type="molecule type" value="Genomic_DNA"/>
</dbReference>
<dbReference type="STRING" id="6277.A0A498SFE3"/>
<organism evidence="1 2">
    <name type="scientific">Acanthocheilonema viteae</name>
    <name type="common">Filarial nematode worm</name>
    <name type="synonym">Dipetalonema viteae</name>
    <dbReference type="NCBI Taxonomy" id="6277"/>
    <lineage>
        <taxon>Eukaryota</taxon>
        <taxon>Metazoa</taxon>
        <taxon>Ecdysozoa</taxon>
        <taxon>Nematoda</taxon>
        <taxon>Chromadorea</taxon>
        <taxon>Rhabditida</taxon>
        <taxon>Spirurina</taxon>
        <taxon>Spiruromorpha</taxon>
        <taxon>Filarioidea</taxon>
        <taxon>Onchocercidae</taxon>
        <taxon>Acanthocheilonema</taxon>
    </lineage>
</organism>
<dbReference type="AlphaFoldDB" id="A0A498SFE3"/>
<reference evidence="1 2" key="1">
    <citation type="submission" date="2018-08" db="EMBL/GenBank/DDBJ databases">
        <authorList>
            <person name="Laetsch R D."/>
            <person name="Stevens L."/>
            <person name="Kumar S."/>
            <person name="Blaxter L. M."/>
        </authorList>
    </citation>
    <scope>NUCLEOTIDE SEQUENCE [LARGE SCALE GENOMIC DNA]</scope>
</reference>
<gene>
    <name evidence="1" type="ORF">NAV_LOCUS4550</name>
</gene>
<keyword evidence="2" id="KW-1185">Reference proteome</keyword>
<dbReference type="InterPro" id="IPR050600">
    <property type="entry name" value="SETD3_SETD6_MTase"/>
</dbReference>
<dbReference type="PANTHER" id="PTHR13271">
    <property type="entry name" value="UNCHARACTERIZED PUTATIVE METHYLTRANSFERASE"/>
    <property type="match status" value="1"/>
</dbReference>
<sequence length="348" mass="40347">MKLEFGIGLYRLRSVYNGINPAMTHCSKEESFYFAGSDAGKLSSLLCMGCADFMQWLIENGAQHFGVDIRDCSKEDGKGLFAITDFRENETIICIPVEIIITAGLVAEIPDYCDVFKRHRLKPFEALVYFFLLEKDRDSKWAPYLKMLPKSFSTPANLHPSLEPEDFPFCLRRQWLVGTTDELIQHIYFHSQFVTILADTIIWDKFLWAWHIVNTRCIYRDNKRHPLIDNVEGDSLAVVPLIDMLNHSNDNQCFGSLPTDLLSALPDLIFEVISFLRHEIRNSSNILFKEHWAKVIYKETEAVTDNDVLVIVRLLRDEMIRNGKRSAQETRWLWNEQATLLHILLDID</sequence>
<dbReference type="InterPro" id="IPR046341">
    <property type="entry name" value="SET_dom_sf"/>
</dbReference>
<name>A0A498SFE3_ACAVI</name>
<evidence type="ECO:0000313" key="1">
    <source>
        <dbReference type="EMBL" id="VBB29759.1"/>
    </source>
</evidence>
<accession>A0A498SFE3</accession>
<dbReference type="PANTHER" id="PTHR13271:SF151">
    <property type="entry name" value="SET DOMAIN-CONTAINING PROTEIN 4"/>
    <property type="match status" value="1"/>
</dbReference>
<protein>
    <submittedName>
        <fullName evidence="1">Uncharacterized protein</fullName>
    </submittedName>
</protein>
<dbReference type="SUPFAM" id="SSF82199">
    <property type="entry name" value="SET domain"/>
    <property type="match status" value="1"/>
</dbReference>
<evidence type="ECO:0000313" key="2">
    <source>
        <dbReference type="Proteomes" id="UP000276991"/>
    </source>
</evidence>
<proteinExistence type="predicted"/>
<dbReference type="Gene3D" id="3.90.1410.10">
    <property type="entry name" value="set domain protein methyltransferase, domain 1"/>
    <property type="match status" value="1"/>
</dbReference>
<dbReference type="OrthoDB" id="341421at2759"/>